<keyword evidence="4" id="KW-1185">Reference proteome</keyword>
<dbReference type="Proteomes" id="UP000579153">
    <property type="component" value="Unassembled WGS sequence"/>
</dbReference>
<dbReference type="InterPro" id="IPR010982">
    <property type="entry name" value="Lambda_DNA-bd_dom_sf"/>
</dbReference>
<evidence type="ECO:0000256" key="1">
    <source>
        <dbReference type="SAM" id="Phobius"/>
    </source>
</evidence>
<dbReference type="PANTHER" id="PTHR34475:SF1">
    <property type="entry name" value="CYTOSKELETON PROTEIN RODZ"/>
    <property type="match status" value="1"/>
</dbReference>
<keyword evidence="1" id="KW-0472">Membrane</keyword>
<proteinExistence type="predicted"/>
<reference evidence="3 4" key="1">
    <citation type="submission" date="2020-08" db="EMBL/GenBank/DDBJ databases">
        <title>Sequencing the genomes of 1000 actinobacteria strains.</title>
        <authorList>
            <person name="Klenk H.-P."/>
        </authorList>
    </citation>
    <scope>NUCLEOTIDE SEQUENCE [LARGE SCALE GENOMIC DNA]</scope>
    <source>
        <strain evidence="3 4">DSM 45507</strain>
    </source>
</reference>
<accession>A0A7W9LC48</accession>
<sequence>MGEAFVVQEQSIGAMLAAARQAAGLTVEQVSAATRIREAIIHGLEQDDGSQCGGDFYTRGHVKAVAKAVGLDPEATVHLYDQQHGGAPRPVAASAVFQADKKINVPERRGPNWTMALGVALAIVVVFGMMRVLGGASDQVRTADVQVASARPKVPPNMPVEQPKPAAAKAVKRTVTIEIKAKRSSYVQAHDGTGRKLFAGTLKAGKSDTWRAEDKVSVLLADASAVTLQVNGKKVQLDAGRGEMLRRSFGPPKTTER</sequence>
<feature type="transmembrane region" description="Helical" evidence="1">
    <location>
        <begin position="113"/>
        <end position="133"/>
    </location>
</feature>
<dbReference type="PANTHER" id="PTHR34475">
    <property type="match status" value="1"/>
</dbReference>
<dbReference type="Pfam" id="PF13413">
    <property type="entry name" value="HTH_25"/>
    <property type="match status" value="1"/>
</dbReference>
<dbReference type="Pfam" id="PF13464">
    <property type="entry name" value="RodZ_C"/>
    <property type="match status" value="1"/>
</dbReference>
<organism evidence="3 4">
    <name type="scientific">Nonomuraea jabiensis</name>
    <dbReference type="NCBI Taxonomy" id="882448"/>
    <lineage>
        <taxon>Bacteria</taxon>
        <taxon>Bacillati</taxon>
        <taxon>Actinomycetota</taxon>
        <taxon>Actinomycetes</taxon>
        <taxon>Streptosporangiales</taxon>
        <taxon>Streptosporangiaceae</taxon>
        <taxon>Nonomuraea</taxon>
    </lineage>
</organism>
<keyword evidence="1" id="KW-0812">Transmembrane</keyword>
<dbReference type="Gene3D" id="1.10.260.40">
    <property type="entry name" value="lambda repressor-like DNA-binding domains"/>
    <property type="match status" value="1"/>
</dbReference>
<protein>
    <submittedName>
        <fullName evidence="3">Cytoskeletal protein RodZ</fullName>
    </submittedName>
</protein>
<keyword evidence="1" id="KW-1133">Transmembrane helix</keyword>
<dbReference type="EMBL" id="JACHMB010000001">
    <property type="protein sequence ID" value="MBB5778391.1"/>
    <property type="molecule type" value="Genomic_DNA"/>
</dbReference>
<comment type="caution">
    <text evidence="3">The sequence shown here is derived from an EMBL/GenBank/DDBJ whole genome shotgun (WGS) entry which is preliminary data.</text>
</comment>
<name>A0A7W9LC48_9ACTN</name>
<dbReference type="GO" id="GO:0003677">
    <property type="term" value="F:DNA binding"/>
    <property type="evidence" value="ECO:0007669"/>
    <property type="project" value="InterPro"/>
</dbReference>
<dbReference type="AlphaFoldDB" id="A0A7W9LC48"/>
<dbReference type="InterPro" id="IPR050400">
    <property type="entry name" value="Bact_Cytoskel_RodZ"/>
</dbReference>
<dbReference type="InterPro" id="IPR025194">
    <property type="entry name" value="RodZ-like_C"/>
</dbReference>
<gene>
    <name evidence="3" type="ORF">HD596_005147</name>
</gene>
<evidence type="ECO:0000313" key="3">
    <source>
        <dbReference type="EMBL" id="MBB5778391.1"/>
    </source>
</evidence>
<evidence type="ECO:0000259" key="2">
    <source>
        <dbReference type="Pfam" id="PF13464"/>
    </source>
</evidence>
<dbReference type="RefSeq" id="WP_185071829.1">
    <property type="nucleotide sequence ID" value="NZ_JACHMB010000001.1"/>
</dbReference>
<feature type="domain" description="Cytoskeleton protein RodZ-like C-terminal" evidence="2">
    <location>
        <begin position="179"/>
        <end position="243"/>
    </location>
</feature>
<evidence type="ECO:0000313" key="4">
    <source>
        <dbReference type="Proteomes" id="UP000579153"/>
    </source>
</evidence>